<dbReference type="InterPro" id="IPR036390">
    <property type="entry name" value="WH_DNA-bd_sf"/>
</dbReference>
<name>A0A378JD58_9GAMM</name>
<evidence type="ECO:0000259" key="5">
    <source>
        <dbReference type="PROSITE" id="PS50931"/>
    </source>
</evidence>
<dbReference type="EMBL" id="UGOB01000001">
    <property type="protein sequence ID" value="STX45753.1"/>
    <property type="molecule type" value="Genomic_DNA"/>
</dbReference>
<organism evidence="7 9">
    <name type="scientific">Legionella gratiana</name>
    <dbReference type="NCBI Taxonomy" id="45066"/>
    <lineage>
        <taxon>Bacteria</taxon>
        <taxon>Pseudomonadati</taxon>
        <taxon>Pseudomonadota</taxon>
        <taxon>Gammaproteobacteria</taxon>
        <taxon>Legionellales</taxon>
        <taxon>Legionellaceae</taxon>
        <taxon>Legionella</taxon>
    </lineage>
</organism>
<keyword evidence="4" id="KW-0804">Transcription</keyword>
<protein>
    <submittedName>
        <fullName evidence="7">LysR family transcriptional regulator</fullName>
    </submittedName>
</protein>
<dbReference type="STRING" id="45066.Lgra_2269"/>
<dbReference type="Proteomes" id="UP000254476">
    <property type="component" value="Unassembled WGS sequence"/>
</dbReference>
<accession>A0A378JD58</accession>
<dbReference type="SUPFAM" id="SSF46785">
    <property type="entry name" value="Winged helix' DNA-binding domain"/>
    <property type="match status" value="1"/>
</dbReference>
<dbReference type="Gene3D" id="3.40.190.290">
    <property type="match status" value="1"/>
</dbReference>
<feature type="domain" description="HTH lysR-type" evidence="5">
    <location>
        <begin position="1"/>
        <end position="60"/>
    </location>
</feature>
<proteinExistence type="inferred from homology"/>
<evidence type="ECO:0000313" key="8">
    <source>
        <dbReference type="Proteomes" id="UP000054691"/>
    </source>
</evidence>
<evidence type="ECO:0000313" key="7">
    <source>
        <dbReference type="EMBL" id="STX45753.1"/>
    </source>
</evidence>
<evidence type="ECO:0000256" key="1">
    <source>
        <dbReference type="ARBA" id="ARBA00009437"/>
    </source>
</evidence>
<dbReference type="EMBL" id="LNYE01000023">
    <property type="protein sequence ID" value="KTD09034.1"/>
    <property type="molecule type" value="Genomic_DNA"/>
</dbReference>
<evidence type="ECO:0000313" key="9">
    <source>
        <dbReference type="Proteomes" id="UP000254476"/>
    </source>
</evidence>
<evidence type="ECO:0000256" key="4">
    <source>
        <dbReference type="ARBA" id="ARBA00023163"/>
    </source>
</evidence>
<reference evidence="7 9" key="2">
    <citation type="submission" date="2018-06" db="EMBL/GenBank/DDBJ databases">
        <authorList>
            <consortium name="Pathogen Informatics"/>
            <person name="Doyle S."/>
        </authorList>
    </citation>
    <scope>NUCLEOTIDE SEQUENCE [LARGE SCALE GENOMIC DNA]</scope>
    <source>
        <strain evidence="7 9">NCTC12388</strain>
    </source>
</reference>
<dbReference type="Gene3D" id="1.10.10.10">
    <property type="entry name" value="Winged helix-like DNA-binding domain superfamily/Winged helix DNA-binding domain"/>
    <property type="match status" value="1"/>
</dbReference>
<evidence type="ECO:0000256" key="2">
    <source>
        <dbReference type="ARBA" id="ARBA00023015"/>
    </source>
</evidence>
<comment type="similarity">
    <text evidence="1">Belongs to the LysR transcriptional regulatory family.</text>
</comment>
<dbReference type="Pfam" id="PF00126">
    <property type="entry name" value="HTH_1"/>
    <property type="match status" value="1"/>
</dbReference>
<reference evidence="6 8" key="1">
    <citation type="submission" date="2015-11" db="EMBL/GenBank/DDBJ databases">
        <title>Genomic analysis of 38 Legionella species identifies large and diverse effector repertoires.</title>
        <authorList>
            <person name="Burstein D."/>
            <person name="Amaro F."/>
            <person name="Zusman T."/>
            <person name="Lifshitz Z."/>
            <person name="Cohen O."/>
            <person name="Gilbert J.A."/>
            <person name="Pupko T."/>
            <person name="Shuman H.A."/>
            <person name="Segal G."/>
        </authorList>
    </citation>
    <scope>NUCLEOTIDE SEQUENCE [LARGE SCALE GENOMIC DNA]</scope>
    <source>
        <strain evidence="6 8">Lyon 8420412</strain>
    </source>
</reference>
<keyword evidence="3" id="KW-0238">DNA-binding</keyword>
<sequence length="287" mass="32232">MILLDPKLIAFEAIVKNGTVHGAAKMLFISQTAVTERLRILEQKMKTTLFIRSRQGMTLTLEGESLHRYCQRVIEMGGALLASIQGGGITSNIPIKIAGPSSIMRTRIIPQCQLVMSEFPLLVMTFQLDDNPDISPRLKSGEFDLIILQPKHASSEMICKPLNSEHYVLVCSPKWQHRTLNDILTHEKIIDFDAVDQMSHSYLEAFGLLSGIQTDRHFVNNTESLAQLLAAGFGYGVLTKEFAEPYIKSNTLYVLNQGRSFENLVSLAWYPRPEQPPYFSALIHAIQ</sequence>
<dbReference type="Pfam" id="PF03466">
    <property type="entry name" value="LysR_substrate"/>
    <property type="match status" value="1"/>
</dbReference>
<dbReference type="GO" id="GO:0003700">
    <property type="term" value="F:DNA-binding transcription factor activity"/>
    <property type="evidence" value="ECO:0007669"/>
    <property type="project" value="InterPro"/>
</dbReference>
<evidence type="ECO:0000313" key="6">
    <source>
        <dbReference type="EMBL" id="KTD09034.1"/>
    </source>
</evidence>
<keyword evidence="2" id="KW-0805">Transcription regulation</keyword>
<dbReference type="PANTHER" id="PTHR30126:SF77">
    <property type="entry name" value="TRANSCRIPTIONAL REGULATORY PROTEIN"/>
    <property type="match status" value="1"/>
</dbReference>
<dbReference type="InterPro" id="IPR036388">
    <property type="entry name" value="WH-like_DNA-bd_sf"/>
</dbReference>
<keyword evidence="8" id="KW-1185">Reference proteome</keyword>
<dbReference type="PANTHER" id="PTHR30126">
    <property type="entry name" value="HTH-TYPE TRANSCRIPTIONAL REGULATOR"/>
    <property type="match status" value="1"/>
</dbReference>
<dbReference type="RefSeq" id="WP_058499395.1">
    <property type="nucleotide sequence ID" value="NZ_CAAAHW010000004.1"/>
</dbReference>
<dbReference type="InterPro" id="IPR005119">
    <property type="entry name" value="LysR_subst-bd"/>
</dbReference>
<dbReference type="SUPFAM" id="SSF53850">
    <property type="entry name" value="Periplasmic binding protein-like II"/>
    <property type="match status" value="1"/>
</dbReference>
<dbReference type="Proteomes" id="UP000054691">
    <property type="component" value="Unassembled WGS sequence"/>
</dbReference>
<evidence type="ECO:0000256" key="3">
    <source>
        <dbReference type="ARBA" id="ARBA00023125"/>
    </source>
</evidence>
<dbReference type="OrthoDB" id="6787458at2"/>
<dbReference type="CDD" id="cd05466">
    <property type="entry name" value="PBP2_LTTR_substrate"/>
    <property type="match status" value="1"/>
</dbReference>
<dbReference type="AlphaFoldDB" id="A0A378JD58"/>
<dbReference type="GO" id="GO:0000976">
    <property type="term" value="F:transcription cis-regulatory region binding"/>
    <property type="evidence" value="ECO:0007669"/>
    <property type="project" value="TreeGrafter"/>
</dbReference>
<gene>
    <name evidence="7" type="primary">cynR_3</name>
    <name evidence="6" type="ORF">Lgra_2269</name>
    <name evidence="7" type="ORF">NCTC12388_02497</name>
</gene>
<dbReference type="PROSITE" id="PS50931">
    <property type="entry name" value="HTH_LYSR"/>
    <property type="match status" value="1"/>
</dbReference>
<dbReference type="InterPro" id="IPR000847">
    <property type="entry name" value="LysR_HTH_N"/>
</dbReference>